<keyword evidence="3" id="KW-1185">Reference proteome</keyword>
<evidence type="ECO:0000313" key="2">
    <source>
        <dbReference type="EMBL" id="WUM21658.1"/>
    </source>
</evidence>
<keyword evidence="1" id="KW-0472">Membrane</keyword>
<reference evidence="2 3" key="1">
    <citation type="submission" date="2022-10" db="EMBL/GenBank/DDBJ databases">
        <title>The complete genomes of actinobacterial strains from the NBC collection.</title>
        <authorList>
            <person name="Joergensen T.S."/>
            <person name="Alvarez Arevalo M."/>
            <person name="Sterndorff E.B."/>
            <person name="Faurdal D."/>
            <person name="Vuksanovic O."/>
            <person name="Mourched A.-S."/>
            <person name="Charusanti P."/>
            <person name="Shaw S."/>
            <person name="Blin K."/>
            <person name="Weber T."/>
        </authorList>
    </citation>
    <scope>NUCLEOTIDE SEQUENCE [LARGE SCALE GENOMIC DNA]</scope>
    <source>
        <strain evidence="2 3">NBC_00319</strain>
    </source>
</reference>
<evidence type="ECO:0000256" key="1">
    <source>
        <dbReference type="SAM" id="Phobius"/>
    </source>
</evidence>
<protein>
    <submittedName>
        <fullName evidence="2">Uncharacterized protein</fullName>
    </submittedName>
</protein>
<dbReference type="RefSeq" id="WP_328858662.1">
    <property type="nucleotide sequence ID" value="NZ_CP108021.1"/>
</dbReference>
<name>A0AAU4K6S5_9NOCA</name>
<gene>
    <name evidence="2" type="ORF">OG579_07745</name>
</gene>
<feature type="transmembrane region" description="Helical" evidence="1">
    <location>
        <begin position="46"/>
        <end position="65"/>
    </location>
</feature>
<accession>A0AAU4K6S5</accession>
<keyword evidence="1" id="KW-1133">Transmembrane helix</keyword>
<dbReference type="AlphaFoldDB" id="A0AAU4K6S5"/>
<keyword evidence="1" id="KW-0812">Transmembrane</keyword>
<proteinExistence type="predicted"/>
<feature type="transmembrane region" description="Helical" evidence="1">
    <location>
        <begin position="12"/>
        <end position="34"/>
    </location>
</feature>
<sequence length="129" mass="13624">MRGRTHPPALRTPAALLPATSAIATAVLASAWWLTMIGLTTPALPHIGVAVTSAAFGAAVVAVASHPHVRSLLSRWVFRQITRGREVLPPGVSQRWVRAHTAVRAPASHELALVRVARPRAPGQGFVTA</sequence>
<dbReference type="KEGG" id="whr:OG579_07745"/>
<evidence type="ECO:0000313" key="3">
    <source>
        <dbReference type="Proteomes" id="UP001432128"/>
    </source>
</evidence>
<dbReference type="EMBL" id="CP108021">
    <property type="protein sequence ID" value="WUM21658.1"/>
    <property type="molecule type" value="Genomic_DNA"/>
</dbReference>
<organism evidence="2 3">
    <name type="scientific">Williamsia herbipolensis</name>
    <dbReference type="NCBI Taxonomy" id="1603258"/>
    <lineage>
        <taxon>Bacteria</taxon>
        <taxon>Bacillati</taxon>
        <taxon>Actinomycetota</taxon>
        <taxon>Actinomycetes</taxon>
        <taxon>Mycobacteriales</taxon>
        <taxon>Nocardiaceae</taxon>
        <taxon>Williamsia</taxon>
    </lineage>
</organism>
<dbReference type="Proteomes" id="UP001432128">
    <property type="component" value="Chromosome"/>
</dbReference>